<feature type="region of interest" description="Disordered" evidence="1">
    <location>
        <begin position="247"/>
        <end position="319"/>
    </location>
</feature>
<reference evidence="2" key="1">
    <citation type="journal article" date="2020" name="Stud. Mycol.">
        <title>101 Dothideomycetes genomes: a test case for predicting lifestyles and emergence of pathogens.</title>
        <authorList>
            <person name="Haridas S."/>
            <person name="Albert R."/>
            <person name="Binder M."/>
            <person name="Bloem J."/>
            <person name="Labutti K."/>
            <person name="Salamov A."/>
            <person name="Andreopoulos B."/>
            <person name="Baker S."/>
            <person name="Barry K."/>
            <person name="Bills G."/>
            <person name="Bluhm B."/>
            <person name="Cannon C."/>
            <person name="Castanera R."/>
            <person name="Culley D."/>
            <person name="Daum C."/>
            <person name="Ezra D."/>
            <person name="Gonzalez J."/>
            <person name="Henrissat B."/>
            <person name="Kuo A."/>
            <person name="Liang C."/>
            <person name="Lipzen A."/>
            <person name="Lutzoni F."/>
            <person name="Magnuson J."/>
            <person name="Mondo S."/>
            <person name="Nolan M."/>
            <person name="Ohm R."/>
            <person name="Pangilinan J."/>
            <person name="Park H.-J."/>
            <person name="Ramirez L."/>
            <person name="Alfaro M."/>
            <person name="Sun H."/>
            <person name="Tritt A."/>
            <person name="Yoshinaga Y."/>
            <person name="Zwiers L.-H."/>
            <person name="Turgeon B."/>
            <person name="Goodwin S."/>
            <person name="Spatafora J."/>
            <person name="Crous P."/>
            <person name="Grigoriev I."/>
        </authorList>
    </citation>
    <scope>NUCLEOTIDE SEQUENCE</scope>
    <source>
        <strain evidence="2">CBS 627.86</strain>
    </source>
</reference>
<dbReference type="AlphaFoldDB" id="A0A6A5ZKY1"/>
<protein>
    <submittedName>
        <fullName evidence="2">Uncharacterized protein</fullName>
    </submittedName>
</protein>
<dbReference type="Proteomes" id="UP000799770">
    <property type="component" value="Unassembled WGS sequence"/>
</dbReference>
<dbReference type="EMBL" id="ML977316">
    <property type="protein sequence ID" value="KAF2119098.1"/>
    <property type="molecule type" value="Genomic_DNA"/>
</dbReference>
<gene>
    <name evidence="2" type="ORF">BDV96DRAFT_643250</name>
</gene>
<accession>A0A6A5ZKY1</accession>
<organism evidence="2 3">
    <name type="scientific">Lophiotrema nucula</name>
    <dbReference type="NCBI Taxonomy" id="690887"/>
    <lineage>
        <taxon>Eukaryota</taxon>
        <taxon>Fungi</taxon>
        <taxon>Dikarya</taxon>
        <taxon>Ascomycota</taxon>
        <taxon>Pezizomycotina</taxon>
        <taxon>Dothideomycetes</taxon>
        <taxon>Pleosporomycetidae</taxon>
        <taxon>Pleosporales</taxon>
        <taxon>Lophiotremataceae</taxon>
        <taxon>Lophiotrema</taxon>
    </lineage>
</organism>
<evidence type="ECO:0000313" key="2">
    <source>
        <dbReference type="EMBL" id="KAF2119098.1"/>
    </source>
</evidence>
<evidence type="ECO:0000313" key="3">
    <source>
        <dbReference type="Proteomes" id="UP000799770"/>
    </source>
</evidence>
<feature type="region of interest" description="Disordered" evidence="1">
    <location>
        <begin position="1"/>
        <end position="23"/>
    </location>
</feature>
<keyword evidence="3" id="KW-1185">Reference proteome</keyword>
<name>A0A6A5ZKY1_9PLEO</name>
<proteinExistence type="predicted"/>
<evidence type="ECO:0000256" key="1">
    <source>
        <dbReference type="SAM" id="MobiDB-lite"/>
    </source>
</evidence>
<feature type="compositionally biased region" description="Low complexity" evidence="1">
    <location>
        <begin position="247"/>
        <end position="285"/>
    </location>
</feature>
<sequence>MSHFGHSRHHGSPHHRSSRHHDPRRFDNREVMTVFVGYDLQEMSQIPVVQQTLIELPDLARCGDGAAIVGIQPAAFDLLQGYFLGDRDFQELTRVEPHNILQCIVEIWSFCQIFRYNRIQKDLLTTGRGIYHGTYGGRHKCAIERPLMAWKFVHDNFGNARMHITDFIVSWCATACRCDRQELSQFPPEDQQQLVDYLYKKQAGGRGFNSEGVRRDLAPQYVQLMPGGGNAQPAGPPMQQGPVMGPGQQWMQPTQGQWSQQQQPVQHPGFEMQQPHFPQQQQQIPGSFVNLAPEQGWGPQQQSHVRFQGGHGASGQYFQ</sequence>